<sequence>MNGYRQRTENKRKAIQLAALDLFASHGIAKVSLAEIAKKARVSPVTIYNYFGTKDALVKAVMIYFLEEEWRRQIELMQSDLPFHVKVKKLMFDGEEWTGKWNKEILEELLSNDEEWKIMVENVFEDVLPELMRFIETGKNEGYIDHDLSSNTILVYFRLLKEIKLTPIYKEVSTNTRMLEELSKIIFYGLLNYKIEE</sequence>
<dbReference type="InterPro" id="IPR001647">
    <property type="entry name" value="HTH_TetR"/>
</dbReference>
<dbReference type="EMBL" id="JACHXW010000030">
    <property type="protein sequence ID" value="MBB3155947.1"/>
    <property type="molecule type" value="Genomic_DNA"/>
</dbReference>
<organism evidence="4 5">
    <name type="scientific">Paenibacillus endophyticus</name>
    <dbReference type="NCBI Taxonomy" id="1294268"/>
    <lineage>
        <taxon>Bacteria</taxon>
        <taxon>Bacillati</taxon>
        <taxon>Bacillota</taxon>
        <taxon>Bacilli</taxon>
        <taxon>Bacillales</taxon>
        <taxon>Paenibacillaceae</taxon>
        <taxon>Paenibacillus</taxon>
    </lineage>
</organism>
<dbReference type="SUPFAM" id="SSF46689">
    <property type="entry name" value="Homeodomain-like"/>
    <property type="match status" value="1"/>
</dbReference>
<dbReference type="Pfam" id="PF00440">
    <property type="entry name" value="TetR_N"/>
    <property type="match status" value="1"/>
</dbReference>
<name>A0A7W5CE44_9BACL</name>
<evidence type="ECO:0000256" key="1">
    <source>
        <dbReference type="ARBA" id="ARBA00023125"/>
    </source>
</evidence>
<feature type="domain" description="HTH tetR-type" evidence="3">
    <location>
        <begin position="9"/>
        <end position="69"/>
    </location>
</feature>
<protein>
    <submittedName>
        <fullName evidence="4">AcrR family transcriptional regulator</fullName>
    </submittedName>
</protein>
<evidence type="ECO:0000256" key="2">
    <source>
        <dbReference type="PROSITE-ProRule" id="PRU00335"/>
    </source>
</evidence>
<dbReference type="GO" id="GO:0003677">
    <property type="term" value="F:DNA binding"/>
    <property type="evidence" value="ECO:0007669"/>
    <property type="project" value="UniProtKB-UniRule"/>
</dbReference>
<dbReference type="PANTHER" id="PTHR43479">
    <property type="entry name" value="ACREF/ENVCD OPERON REPRESSOR-RELATED"/>
    <property type="match status" value="1"/>
</dbReference>
<comment type="caution">
    <text evidence="4">The sequence shown here is derived from an EMBL/GenBank/DDBJ whole genome shotgun (WGS) entry which is preliminary data.</text>
</comment>
<dbReference type="InterPro" id="IPR050624">
    <property type="entry name" value="HTH-type_Tx_Regulator"/>
</dbReference>
<dbReference type="InterPro" id="IPR009057">
    <property type="entry name" value="Homeodomain-like_sf"/>
</dbReference>
<dbReference type="Proteomes" id="UP000518605">
    <property type="component" value="Unassembled WGS sequence"/>
</dbReference>
<proteinExistence type="predicted"/>
<evidence type="ECO:0000313" key="4">
    <source>
        <dbReference type="EMBL" id="MBB3155947.1"/>
    </source>
</evidence>
<dbReference type="PRINTS" id="PR00455">
    <property type="entry name" value="HTHTETR"/>
</dbReference>
<accession>A0A7W5CE44</accession>
<keyword evidence="5" id="KW-1185">Reference proteome</keyword>
<evidence type="ECO:0000259" key="3">
    <source>
        <dbReference type="PROSITE" id="PS50977"/>
    </source>
</evidence>
<reference evidence="4 5" key="1">
    <citation type="submission" date="2020-08" db="EMBL/GenBank/DDBJ databases">
        <title>Genomic Encyclopedia of Type Strains, Phase III (KMG-III): the genomes of soil and plant-associated and newly described type strains.</title>
        <authorList>
            <person name="Whitman W."/>
        </authorList>
    </citation>
    <scope>NUCLEOTIDE SEQUENCE [LARGE SCALE GENOMIC DNA]</scope>
    <source>
        <strain evidence="4 5">CECT 8234</strain>
    </source>
</reference>
<evidence type="ECO:0000313" key="5">
    <source>
        <dbReference type="Proteomes" id="UP000518605"/>
    </source>
</evidence>
<dbReference type="RefSeq" id="WP_183571020.1">
    <property type="nucleotide sequence ID" value="NZ_CBCSLB010000031.1"/>
</dbReference>
<keyword evidence="1 2" id="KW-0238">DNA-binding</keyword>
<dbReference type="AlphaFoldDB" id="A0A7W5CE44"/>
<dbReference type="PROSITE" id="PS50977">
    <property type="entry name" value="HTH_TETR_2"/>
    <property type="match status" value="1"/>
</dbReference>
<feature type="DNA-binding region" description="H-T-H motif" evidence="2">
    <location>
        <begin position="32"/>
        <end position="51"/>
    </location>
</feature>
<dbReference type="Gene3D" id="1.10.357.10">
    <property type="entry name" value="Tetracycline Repressor, domain 2"/>
    <property type="match status" value="1"/>
</dbReference>
<dbReference type="PANTHER" id="PTHR43479:SF21">
    <property type="entry name" value="TRANSCRIPTIONAL REGULATOR, TETR FAMILY"/>
    <property type="match status" value="1"/>
</dbReference>
<gene>
    <name evidence="4" type="ORF">FHS16_006063</name>
</gene>